<dbReference type="InterPro" id="IPR036271">
    <property type="entry name" value="Tet_transcr_reg_TetR-rel_C_sf"/>
</dbReference>
<feature type="DNA-binding region" description="H-T-H motif" evidence="5">
    <location>
        <begin position="58"/>
        <end position="77"/>
    </location>
</feature>
<evidence type="ECO:0000256" key="5">
    <source>
        <dbReference type="PROSITE-ProRule" id="PRU00335"/>
    </source>
</evidence>
<name>A0A5A5TDJ4_9CHLR</name>
<dbReference type="Gene3D" id="1.10.10.60">
    <property type="entry name" value="Homeodomain-like"/>
    <property type="match status" value="1"/>
</dbReference>
<keyword evidence="1" id="KW-0678">Repressor</keyword>
<dbReference type="Pfam" id="PF17932">
    <property type="entry name" value="TetR_C_24"/>
    <property type="match status" value="1"/>
</dbReference>
<sequence length="232" mass="26209">MKQDQPKAPLSTDDQSSSRRGKKRAGAGEELKRTRLTQKVIVETAAGLFAERGFGATSLNDIADALGVTKVALYYHIKNKEEILRLIYLTVLNMAEEPLRRIVESELDPREKLRQAVMHHISITVNASPAVTVFYREQAHLTGPFAREIVLREKAYQRYFEQIIQEGIARQTFKAGFDSQVITFGVLGMCYWLSHWYKPTGRYSQQQIADMFIDMVEGGLLTPAALAPFAQT</sequence>
<reference evidence="8 9" key="1">
    <citation type="submission" date="2019-01" db="EMBL/GenBank/DDBJ databases">
        <title>Draft genome sequence of Dictyobacter sp. Uno17.</title>
        <authorList>
            <person name="Wang C.M."/>
            <person name="Zheng Y."/>
            <person name="Sakai Y."/>
            <person name="Abe K."/>
            <person name="Yokota A."/>
            <person name="Yabe S."/>
        </authorList>
    </citation>
    <scope>NUCLEOTIDE SEQUENCE [LARGE SCALE GENOMIC DNA]</scope>
    <source>
        <strain evidence="8 9">Uno17</strain>
    </source>
</reference>
<dbReference type="PROSITE" id="PS50977">
    <property type="entry name" value="HTH_TETR_2"/>
    <property type="match status" value="1"/>
</dbReference>
<dbReference type="EMBL" id="BIXY01000037">
    <property type="protein sequence ID" value="GCF09123.1"/>
    <property type="molecule type" value="Genomic_DNA"/>
</dbReference>
<feature type="domain" description="HTH tetR-type" evidence="7">
    <location>
        <begin position="35"/>
        <end position="95"/>
    </location>
</feature>
<feature type="region of interest" description="Disordered" evidence="6">
    <location>
        <begin position="1"/>
        <end position="30"/>
    </location>
</feature>
<dbReference type="GO" id="GO:0000976">
    <property type="term" value="F:transcription cis-regulatory region binding"/>
    <property type="evidence" value="ECO:0007669"/>
    <property type="project" value="TreeGrafter"/>
</dbReference>
<evidence type="ECO:0000256" key="6">
    <source>
        <dbReference type="SAM" id="MobiDB-lite"/>
    </source>
</evidence>
<evidence type="ECO:0000256" key="3">
    <source>
        <dbReference type="ARBA" id="ARBA00023125"/>
    </source>
</evidence>
<dbReference type="OrthoDB" id="9814200at2"/>
<evidence type="ECO:0000313" key="9">
    <source>
        <dbReference type="Proteomes" id="UP000322530"/>
    </source>
</evidence>
<dbReference type="Gene3D" id="1.10.357.10">
    <property type="entry name" value="Tetracycline Repressor, domain 2"/>
    <property type="match status" value="1"/>
</dbReference>
<dbReference type="InterPro" id="IPR050109">
    <property type="entry name" value="HTH-type_TetR-like_transc_reg"/>
</dbReference>
<dbReference type="RefSeq" id="WP_149402079.1">
    <property type="nucleotide sequence ID" value="NZ_BIXY01000037.1"/>
</dbReference>
<dbReference type="SUPFAM" id="SSF48498">
    <property type="entry name" value="Tetracyclin repressor-like, C-terminal domain"/>
    <property type="match status" value="1"/>
</dbReference>
<dbReference type="InterPro" id="IPR001647">
    <property type="entry name" value="HTH_TetR"/>
</dbReference>
<dbReference type="GO" id="GO:0003700">
    <property type="term" value="F:DNA-binding transcription factor activity"/>
    <property type="evidence" value="ECO:0007669"/>
    <property type="project" value="TreeGrafter"/>
</dbReference>
<evidence type="ECO:0000256" key="4">
    <source>
        <dbReference type="ARBA" id="ARBA00023163"/>
    </source>
</evidence>
<dbReference type="PANTHER" id="PTHR30055:SF175">
    <property type="entry name" value="HTH-TYPE TRANSCRIPTIONAL REPRESSOR KSTR2"/>
    <property type="match status" value="1"/>
</dbReference>
<dbReference type="InterPro" id="IPR009057">
    <property type="entry name" value="Homeodomain-like_sf"/>
</dbReference>
<dbReference type="Proteomes" id="UP000322530">
    <property type="component" value="Unassembled WGS sequence"/>
</dbReference>
<protein>
    <submittedName>
        <fullName evidence="8">Putative transcriptional regulator, TetR family protein</fullName>
    </submittedName>
</protein>
<proteinExistence type="predicted"/>
<dbReference type="PRINTS" id="PR00455">
    <property type="entry name" value="HTHTETR"/>
</dbReference>
<evidence type="ECO:0000313" key="8">
    <source>
        <dbReference type="EMBL" id="GCF09123.1"/>
    </source>
</evidence>
<gene>
    <name evidence="8" type="ORF">KDI_26870</name>
</gene>
<evidence type="ECO:0000259" key="7">
    <source>
        <dbReference type="PROSITE" id="PS50977"/>
    </source>
</evidence>
<dbReference type="InterPro" id="IPR041490">
    <property type="entry name" value="KstR2_TetR_C"/>
</dbReference>
<accession>A0A5A5TDJ4</accession>
<evidence type="ECO:0000256" key="1">
    <source>
        <dbReference type="ARBA" id="ARBA00022491"/>
    </source>
</evidence>
<keyword evidence="3 5" id="KW-0238">DNA-binding</keyword>
<keyword evidence="4" id="KW-0804">Transcription</keyword>
<dbReference type="SUPFAM" id="SSF46689">
    <property type="entry name" value="Homeodomain-like"/>
    <property type="match status" value="1"/>
</dbReference>
<keyword evidence="9" id="KW-1185">Reference proteome</keyword>
<evidence type="ECO:0000256" key="2">
    <source>
        <dbReference type="ARBA" id="ARBA00023015"/>
    </source>
</evidence>
<dbReference type="Pfam" id="PF00440">
    <property type="entry name" value="TetR_N"/>
    <property type="match status" value="1"/>
</dbReference>
<keyword evidence="2" id="KW-0805">Transcription regulation</keyword>
<organism evidence="8 9">
    <name type="scientific">Dictyobacter arantiisoli</name>
    <dbReference type="NCBI Taxonomy" id="2014874"/>
    <lineage>
        <taxon>Bacteria</taxon>
        <taxon>Bacillati</taxon>
        <taxon>Chloroflexota</taxon>
        <taxon>Ktedonobacteria</taxon>
        <taxon>Ktedonobacterales</taxon>
        <taxon>Dictyobacteraceae</taxon>
        <taxon>Dictyobacter</taxon>
    </lineage>
</organism>
<comment type="caution">
    <text evidence="8">The sequence shown here is derived from an EMBL/GenBank/DDBJ whole genome shotgun (WGS) entry which is preliminary data.</text>
</comment>
<dbReference type="AlphaFoldDB" id="A0A5A5TDJ4"/>
<dbReference type="PANTHER" id="PTHR30055">
    <property type="entry name" value="HTH-TYPE TRANSCRIPTIONAL REGULATOR RUTR"/>
    <property type="match status" value="1"/>
</dbReference>